<organism evidence="1">
    <name type="scientific">Hexamita inflata</name>
    <dbReference type="NCBI Taxonomy" id="28002"/>
    <lineage>
        <taxon>Eukaryota</taxon>
        <taxon>Metamonada</taxon>
        <taxon>Diplomonadida</taxon>
        <taxon>Hexamitidae</taxon>
        <taxon>Hexamitinae</taxon>
        <taxon>Hexamita</taxon>
    </lineage>
</organism>
<proteinExistence type="predicted"/>
<comment type="caution">
    <text evidence="1">The sequence shown here is derived from an EMBL/GenBank/DDBJ whole genome shotgun (WGS) entry which is preliminary data.</text>
</comment>
<dbReference type="Proteomes" id="UP001642409">
    <property type="component" value="Unassembled WGS sequence"/>
</dbReference>
<accession>A0AA86NDD4</accession>
<dbReference type="EMBL" id="CAXDID020000501">
    <property type="protein sequence ID" value="CAL6097655.1"/>
    <property type="molecule type" value="Genomic_DNA"/>
</dbReference>
<evidence type="ECO:0000313" key="1">
    <source>
        <dbReference type="EMBL" id="CAI9916979.1"/>
    </source>
</evidence>
<protein>
    <recommendedName>
        <fullName evidence="4">Major capsid protein</fullName>
    </recommendedName>
</protein>
<gene>
    <name evidence="1" type="ORF">HINF_LOCUS4624</name>
    <name evidence="2" type="ORF">HINF_LOCUS69205</name>
</gene>
<reference evidence="1" key="1">
    <citation type="submission" date="2023-06" db="EMBL/GenBank/DDBJ databases">
        <authorList>
            <person name="Kurt Z."/>
        </authorList>
    </citation>
    <scope>NUCLEOTIDE SEQUENCE</scope>
</reference>
<evidence type="ECO:0000313" key="2">
    <source>
        <dbReference type="EMBL" id="CAL6097655.1"/>
    </source>
</evidence>
<evidence type="ECO:0008006" key="4">
    <source>
        <dbReference type="Google" id="ProtNLM"/>
    </source>
</evidence>
<keyword evidence="3" id="KW-1185">Reference proteome</keyword>
<reference evidence="2 3" key="2">
    <citation type="submission" date="2024-07" db="EMBL/GenBank/DDBJ databases">
        <authorList>
            <person name="Akdeniz Z."/>
        </authorList>
    </citation>
    <scope>NUCLEOTIDE SEQUENCE [LARGE SCALE GENOMIC DNA]</scope>
</reference>
<evidence type="ECO:0000313" key="3">
    <source>
        <dbReference type="Proteomes" id="UP001642409"/>
    </source>
</evidence>
<sequence length="647" mass="74429">MSTIEVVPAKIQKFQNFGNTIFVSADNNQKGAVINRYPPTNTVACSPNKPLTYAPNTNLQFCINTGEGILSPNQSYFSYTVQFALKVCFPYTQNNKTSADNIGRYFVQNRDGYGPYWYFERYIWHEPTVSWQSAGKKPIAFMAFACNSTVIFDKTEFRHKGLTSMDPQISRKTGLKQMELTNDFQNAQNQTWFSGDKPVIDFVAVPYKYTTAGDRRTKKFIDITDLAYFDDTSIPKNELIKGAKPTSAADSQVIFLFNKTFTTPLNILNQMFDGELVFPLVVIGGQEIQFDLYLAHEYMYKLFGTSDYLDKTLTGIISMEMVLVTKESEVVKTELNEKGYITHTYKRYDYALMPTDNVYSQTNRMIYSGHDSTASMCTGLSLNDKNCDDSLYLKQRFTLFSAEQQLNIINGVYDFNEEFNWFKYFNLWKGSRSNAVFSSNLENIIQFKCENLRGLTLYNQYSFGANHFDSQLKLMMNWAVMNINLQSYAIDTNDDVVNDGMNTIDQKLMLDYQLGLSLNGSETQVYNPLTQSPKTLIDASTPVQVEVIQFYDSVIQFDVKEKKVLCCYMRQGQTRTYVIQKRQTTCAYPLSPSLQPTNRSVFLWKNIYSESKKLNFRIMSYVENESNQLVKVESSYIPNMQLRLLVK</sequence>
<name>A0AA86NDD4_9EUKA</name>
<dbReference type="AlphaFoldDB" id="A0AA86NDD4"/>
<dbReference type="EMBL" id="CATOUU010000117">
    <property type="protein sequence ID" value="CAI9916979.1"/>
    <property type="molecule type" value="Genomic_DNA"/>
</dbReference>